<proteinExistence type="predicted"/>
<evidence type="ECO:0000313" key="5">
    <source>
        <dbReference type="EMBL" id="WCT55707.1"/>
    </source>
</evidence>
<evidence type="ECO:0000259" key="4">
    <source>
        <dbReference type="Pfam" id="PF24879"/>
    </source>
</evidence>
<dbReference type="Pfam" id="PF13569">
    <property type="entry name" value="DUF4132"/>
    <property type="match status" value="1"/>
</dbReference>
<feature type="domain" description="DUF4132" evidence="2">
    <location>
        <begin position="1292"/>
        <end position="1466"/>
    </location>
</feature>
<name>A0AAX3M0W4_9BACL</name>
<dbReference type="Proteomes" id="UP001220509">
    <property type="component" value="Chromosome"/>
</dbReference>
<feature type="domain" description="DUF7737" evidence="4">
    <location>
        <begin position="1556"/>
        <end position="1657"/>
    </location>
</feature>
<evidence type="ECO:0000259" key="3">
    <source>
        <dbReference type="Pfam" id="PF18991"/>
    </source>
</evidence>
<dbReference type="InterPro" id="IPR056639">
    <property type="entry name" value="DUF7737"/>
</dbReference>
<dbReference type="InterPro" id="IPR043782">
    <property type="entry name" value="DUF5724"/>
</dbReference>
<keyword evidence="6" id="KW-1185">Reference proteome</keyword>
<dbReference type="Pfam" id="PF24879">
    <property type="entry name" value="DUF7737"/>
    <property type="match status" value="1"/>
</dbReference>
<dbReference type="EMBL" id="CP117416">
    <property type="protein sequence ID" value="WCT55707.1"/>
    <property type="molecule type" value="Genomic_DNA"/>
</dbReference>
<dbReference type="InterPro" id="IPR025406">
    <property type="entry name" value="DUF4132"/>
</dbReference>
<protein>
    <submittedName>
        <fullName evidence="5">DUF4132 domain-containing protein</fullName>
    </submittedName>
</protein>
<evidence type="ECO:0000256" key="1">
    <source>
        <dbReference type="SAM" id="Coils"/>
    </source>
</evidence>
<dbReference type="RefSeq" id="WP_273614060.1">
    <property type="nucleotide sequence ID" value="NZ_CP117416.1"/>
</dbReference>
<evidence type="ECO:0000313" key="6">
    <source>
        <dbReference type="Proteomes" id="UP001220509"/>
    </source>
</evidence>
<accession>A0AAX3M0W4</accession>
<keyword evidence="1" id="KW-0175">Coiled coil</keyword>
<organism evidence="5 6">
    <name type="scientific">Paenibacillus kyungheensis</name>
    <dbReference type="NCBI Taxonomy" id="1452732"/>
    <lineage>
        <taxon>Bacteria</taxon>
        <taxon>Bacillati</taxon>
        <taxon>Bacillota</taxon>
        <taxon>Bacilli</taxon>
        <taxon>Bacillales</taxon>
        <taxon>Paenibacillaceae</taxon>
        <taxon>Paenibacillus</taxon>
    </lineage>
</organism>
<sequence>MSERNYYGEYLEHLQSVTAELTGQQQQIAKCCVHFYEHTYISNSEDEVEQLKQILGVKSDQEHLSFEPLIEVVKHLSDQATADKFRYITEHATEYPYSVGYYRRPYRTNDISLHIEAILSQLVSLFFLNAYEFDLMTYLTDRNYPLNQDYRVQKDAIAIHIAYAWDHDQAEVKQALHDIIYGDNQTALFDRLMIEGMLMSHQPEAYQMISELLVAARLQEGLRQSIVEQLDEGTLEATMTILRTIIENDLIRYSSIVRALGTWTGINLEATNPRLSKQLIIQAYEALTDSSVREEWLSSENANHIYMSLWATAVHEEQDVYDRIQHLMNTGARYQKIVALYVLRNSQNKDLRLRIAQPHLAEEDDELRYWVLVNYDYECNYSWQTINDTSALQLVVPRTPLLEDKDVRRRDFEHFRHLFLSLNGREISFQSSVLDFVQVSYSADLPVRKMLYLAAYDMDEQWISEILQLKDKLSPDLRGAILQHYLSNTNAPEQRQFVFASLSDKSMSNRELALKQAKKLTLTDPELQNIENLLKLKTGSLRQGSIQLLLNQPADSLDATVERLIQSKSELQRLAGLETISELQSKPERSEQYERLLPLIEKISKPTAKEQVLIDKLGASEEYNETNGFGLFDPQMIDTWLKEKPEQPDFQLNRDVFTIEPKRITDFLQGLNDLIHEHRDHEYTVEYYSGYNETMLIGNRLDGGWYNRNEDVTTPQIERYPLPEVWQHYLQQSELPAEGILQLYLYTQAEMYEQTLRDLYSYFSDQMDYMELGKHTLLEGWRKTFIESIYPLEQILEVQTFYKNLPYRQQLDELIRAYLEDSDKQATFAMVRDALITMIYTFPQEKLQEESGLFKFLISPWRLLVRSRLYDQESSMQMFHIFYTLEFYYGQDGLLGTTDYARAYEWDKISDNEIYSKIMSSDLSRQFIRELTSQNIKYASHINLKEYPKMIPIRDNVLSRILEIELSRGELVTGVTSLAMNIERVEGTEIFIRILSNLQKETFVRGYIYGYGNSITKKETFSHLLKNTYPLEGEDEHKLESLLQQHPIDDKKLLEAAMYAPQWIELIAKHLGWKGLRSAAWYFHAHINETFSAEKETIVAHYSPISPQEFNDGAFDIVWFRQAYDELGAERFDILYECAKYISAGSNHRRSQLFADAVLGKLDLASIQQSVADKRNKDQLLAYSLIPLASGTKRDADIRQRYEFIQLFLKQSKTFGAQRRASEGTVSAIALDNLARNAGYTDVTRLQWDMESRKLDDLLSYFEPHEIEEGLNVSLVIDSEGQTSLTAIKQDKPLKSVPSRLNKNEYIIRLKEVKSELTDQYRRARQELERSMTNSTTFTADELIKLSHNPVLAPLVNSLVLQTDNKLGYIDGASSVLRSPDGTEHPLQLDDQVIIAHPVHLYESGQWSLYQRDLFDRQQRQPFKQVFRELYIPNEDEKANGTLSRRYAGYQIQPNKAVALLRGRGWTVSYEEGLQKVYYKENIIANLYALADWFSPADTEAPTLETVQFYNRATYEMLPFDQVSPLIFSEIMRDVDLVVSVAHVGGVDPETSLTTIEMRRVIVEESLRLLRIDNVQVEGNHARIKGSLGNYSVHLGSAIVYQQAASALHIIPVHSQHRGRLFLPFMDEDPRTAEILSKIVMLAQDNKIKDPQILAQLQPQQSS</sequence>
<dbReference type="KEGG" id="pka:PQ456_21580"/>
<feature type="coiled-coil region" evidence="1">
    <location>
        <begin position="1307"/>
        <end position="1334"/>
    </location>
</feature>
<evidence type="ECO:0000259" key="2">
    <source>
        <dbReference type="Pfam" id="PF13569"/>
    </source>
</evidence>
<gene>
    <name evidence="5" type="ORF">PQ456_21580</name>
</gene>
<dbReference type="Pfam" id="PF18991">
    <property type="entry name" value="DUF5724"/>
    <property type="match status" value="1"/>
</dbReference>
<reference evidence="5 6" key="1">
    <citation type="submission" date="2023-02" db="EMBL/GenBank/DDBJ databases">
        <title>Genome sequence of Paenibacillus kyungheensis KACC 18744.</title>
        <authorList>
            <person name="Kim S."/>
            <person name="Heo J."/>
            <person name="Kwon S.-W."/>
        </authorList>
    </citation>
    <scope>NUCLEOTIDE SEQUENCE [LARGE SCALE GENOMIC DNA]</scope>
    <source>
        <strain evidence="5 6">KACC 18744</strain>
    </source>
</reference>
<feature type="domain" description="DUF5724" evidence="3">
    <location>
        <begin position="33"/>
        <end position="1250"/>
    </location>
</feature>